<evidence type="ECO:0000256" key="4">
    <source>
        <dbReference type="ARBA" id="ARBA00005638"/>
    </source>
</evidence>
<evidence type="ECO:0000256" key="9">
    <source>
        <dbReference type="ARBA" id="ARBA00048169"/>
    </source>
</evidence>
<dbReference type="InterPro" id="IPR022417">
    <property type="entry name" value="Porphobilin_deaminase_N"/>
</dbReference>
<feature type="domain" description="Porphobilinogen deaminase N-terminal" evidence="11">
    <location>
        <begin position="3"/>
        <end position="229"/>
    </location>
</feature>
<proteinExistence type="inferred from homology"/>
<evidence type="ECO:0000256" key="7">
    <source>
        <dbReference type="ARBA" id="ARBA00022679"/>
    </source>
</evidence>
<keyword evidence="13" id="KW-1185">Reference proteome</keyword>
<dbReference type="EC" id="2.5.1.61" evidence="6 10"/>
<dbReference type="GO" id="GO:0005737">
    <property type="term" value="C:cytoplasm"/>
    <property type="evidence" value="ECO:0007669"/>
    <property type="project" value="UniProtKB-UniRule"/>
</dbReference>
<evidence type="ECO:0000313" key="12">
    <source>
        <dbReference type="EMBL" id="KJJ84219.1"/>
    </source>
</evidence>
<evidence type="ECO:0000256" key="3">
    <source>
        <dbReference type="ARBA" id="ARBA00004735"/>
    </source>
</evidence>
<dbReference type="SUPFAM" id="SSF53850">
    <property type="entry name" value="Periplasmic binding protein-like II"/>
    <property type="match status" value="1"/>
</dbReference>
<evidence type="ECO:0000256" key="1">
    <source>
        <dbReference type="ARBA" id="ARBA00001916"/>
    </source>
</evidence>
<evidence type="ECO:0000256" key="6">
    <source>
        <dbReference type="ARBA" id="ARBA00012655"/>
    </source>
</evidence>
<evidence type="ECO:0000259" key="11">
    <source>
        <dbReference type="Pfam" id="PF01379"/>
    </source>
</evidence>
<comment type="caution">
    <text evidence="12">The sequence shown here is derived from an EMBL/GenBank/DDBJ whole genome shotgun (WGS) entry which is preliminary data.</text>
</comment>
<evidence type="ECO:0000256" key="8">
    <source>
        <dbReference type="ARBA" id="ARBA00023244"/>
    </source>
</evidence>
<dbReference type="Pfam" id="PF01379">
    <property type="entry name" value="Porphobil_deam"/>
    <property type="match status" value="1"/>
</dbReference>
<dbReference type="EMBL" id="JYNY01000381">
    <property type="protein sequence ID" value="KJJ84219.1"/>
    <property type="molecule type" value="Genomic_DNA"/>
</dbReference>
<accession>A0A0F0CQE7</accession>
<evidence type="ECO:0000256" key="2">
    <source>
        <dbReference type="ARBA" id="ARBA00002869"/>
    </source>
</evidence>
<evidence type="ECO:0000256" key="10">
    <source>
        <dbReference type="NCBIfam" id="TIGR00212"/>
    </source>
</evidence>
<dbReference type="AlphaFoldDB" id="A0A0F0CQE7"/>
<comment type="cofactor">
    <cofactor evidence="1">
        <name>dipyrromethane</name>
        <dbReference type="ChEBI" id="CHEBI:60342"/>
    </cofactor>
</comment>
<dbReference type="GO" id="GO:0004418">
    <property type="term" value="F:hydroxymethylbilane synthase activity"/>
    <property type="evidence" value="ECO:0007669"/>
    <property type="project" value="UniProtKB-UniRule"/>
</dbReference>
<keyword evidence="8" id="KW-0627">Porphyrin biosynthesis</keyword>
<comment type="catalytic activity">
    <reaction evidence="9">
        <text>4 porphobilinogen + H2O = hydroxymethylbilane + 4 NH4(+)</text>
        <dbReference type="Rhea" id="RHEA:13185"/>
        <dbReference type="ChEBI" id="CHEBI:15377"/>
        <dbReference type="ChEBI" id="CHEBI:28938"/>
        <dbReference type="ChEBI" id="CHEBI:57845"/>
        <dbReference type="ChEBI" id="CHEBI:58126"/>
        <dbReference type="EC" id="2.5.1.61"/>
    </reaction>
</comment>
<protein>
    <recommendedName>
        <fullName evidence="6 10">Hydroxymethylbilane synthase</fullName>
        <ecNumber evidence="6 10">2.5.1.61</ecNumber>
    </recommendedName>
</protein>
<keyword evidence="7 12" id="KW-0808">Transferase</keyword>
<organism evidence="12 13">
    <name type="scientific">Candidatus Omnitrophus magneticus</name>
    <dbReference type="NCBI Taxonomy" id="1609969"/>
    <lineage>
        <taxon>Bacteria</taxon>
        <taxon>Pseudomonadati</taxon>
        <taxon>Candidatus Omnitrophota</taxon>
        <taxon>Candidatus Omnitrophus</taxon>
    </lineage>
</organism>
<evidence type="ECO:0000313" key="13">
    <source>
        <dbReference type="Proteomes" id="UP000033428"/>
    </source>
</evidence>
<dbReference type="PANTHER" id="PTHR11557:SF0">
    <property type="entry name" value="PORPHOBILINOGEN DEAMINASE"/>
    <property type="match status" value="1"/>
</dbReference>
<dbReference type="PRINTS" id="PR00151">
    <property type="entry name" value="PORPHBDMNASE"/>
</dbReference>
<dbReference type="NCBIfam" id="TIGR00212">
    <property type="entry name" value="hemC"/>
    <property type="match status" value="1"/>
</dbReference>
<comment type="pathway">
    <text evidence="3">Porphyrin-containing compound metabolism; protoporphyrin-IX biosynthesis; coproporphyrinogen-III from 5-aminolevulinate: step 2/4.</text>
</comment>
<evidence type="ECO:0000256" key="5">
    <source>
        <dbReference type="ARBA" id="ARBA00011245"/>
    </source>
</evidence>
<comment type="subunit">
    <text evidence="5">Monomer.</text>
</comment>
<dbReference type="GO" id="GO:0006783">
    <property type="term" value="P:heme biosynthetic process"/>
    <property type="evidence" value="ECO:0007669"/>
    <property type="project" value="TreeGrafter"/>
</dbReference>
<dbReference type="Proteomes" id="UP000033428">
    <property type="component" value="Unassembled WGS sequence"/>
</dbReference>
<name>A0A0F0CQE7_9BACT</name>
<reference evidence="12 13" key="1">
    <citation type="submission" date="2015-02" db="EMBL/GenBank/DDBJ databases">
        <title>Single-cell genomics of uncultivated deep-branching MTB reveals a conserved set of magnetosome genes.</title>
        <authorList>
            <person name="Kolinko S."/>
            <person name="Richter M."/>
            <person name="Glockner F.O."/>
            <person name="Brachmann A."/>
            <person name="Schuler D."/>
        </authorList>
    </citation>
    <scope>NUCLEOTIDE SEQUENCE [LARGE SCALE GENOMIC DNA]</scope>
    <source>
        <strain evidence="12">SKK-01</strain>
    </source>
</reference>
<dbReference type="InterPro" id="IPR000860">
    <property type="entry name" value="HemC"/>
</dbReference>
<sequence>MCIRIGSRPSNLALKQVEEVKIKLEENYKILSARYRHLDKFFNNGEVLFDVVRIRTKGDSDKITPISLVENTDFFTDKIESALLNGEIDAAIHSAKDLEESVPNGLVVAGVTKTINAGEAFVSKCNFTLENIPKGSIIGTSSISRKNNLLKYRPDIVVKDIRGNIEERLEQLKNNRYDAVIMAMAALIRLGMNDNNCFYVSEIPRDVMPSHPLQGSLAIEARQDSHEIIELFRIIDGK</sequence>
<gene>
    <name evidence="12" type="ORF">OMAG_001903</name>
</gene>
<comment type="function">
    <text evidence="2">Tetrapolymerization of the monopyrrole PBG into the hydroxymethylbilane pre-uroporphyrinogen in several discrete steps.</text>
</comment>
<dbReference type="FunFam" id="3.40.190.10:FF:000005">
    <property type="entry name" value="Porphobilinogen deaminase"/>
    <property type="match status" value="1"/>
</dbReference>
<dbReference type="PANTHER" id="PTHR11557">
    <property type="entry name" value="PORPHOBILINOGEN DEAMINASE"/>
    <property type="match status" value="1"/>
</dbReference>
<dbReference type="Gene3D" id="3.40.190.10">
    <property type="entry name" value="Periplasmic binding protein-like II"/>
    <property type="match status" value="2"/>
</dbReference>
<comment type="similarity">
    <text evidence="4">Belongs to the HMBS family.</text>
</comment>